<sequence>MLSPQMIMENCSNEVESFYNLYHQPILSNVLNELLLWLDKFKERLAEEEHTALCILSRFTGCQYFSNTAPSLHTRGSNAMAFHLECMPRFSQYLNLFDSHVDAHEEPGEDNPISYETSQAQISINEMELMKECLLSFQQQEYRLQNKDEDGIISITKRDRDCHQAFNKKSLGSNADSALDLDSKGLLLARHCSALYKRIPTYPLPSLTDYFNIIVEKGTSELNIGRYMSLNLSCKLARLRNDNRWEKDVASNNSILKIGATDSVDGDIRTFNGKEEITSRFGNNKSGSSDDVLKFNQYIKRSGTLNIDGKHRRIATIYERCPQNTDTNTFSGFEQQADTIKRENMPQLFSMQSNEQLSTSTLAALEEDSEDEMDMVSWMTLQQQRLQEFENIKLRFSAVQAALVMHWNLLTARHPIFSDCLVPTRLFQFAEDMMPSLRSSYPLKHAFLSHTITLFKNNLIGARCLINVMAMIQGTSPPYCKNY</sequence>
<dbReference type="InterPro" id="IPR019135">
    <property type="entry name" value="Polycomb_protein_VEFS-Box"/>
</dbReference>
<protein>
    <recommendedName>
        <fullName evidence="7">Polycomb protein VEFS-Box domain-containing protein</fullName>
    </recommendedName>
</protein>
<feature type="domain" description="Polycomb protein VEFS-Box" evidence="7">
    <location>
        <begin position="364"/>
        <end position="463"/>
    </location>
</feature>
<dbReference type="Pfam" id="PF09733">
    <property type="entry name" value="VEFS-Box"/>
    <property type="match status" value="1"/>
</dbReference>
<dbReference type="EMBL" id="HBFM01027711">
    <property type="protein sequence ID" value="CAD8785626.1"/>
    <property type="molecule type" value="Transcribed_RNA"/>
</dbReference>
<evidence type="ECO:0000313" key="8">
    <source>
        <dbReference type="EMBL" id="CAD8785626.1"/>
    </source>
</evidence>
<keyword evidence="3" id="KW-0863">Zinc-finger</keyword>
<proteinExistence type="inferred from homology"/>
<reference evidence="8" key="1">
    <citation type="submission" date="2021-01" db="EMBL/GenBank/DDBJ databases">
        <authorList>
            <person name="Corre E."/>
            <person name="Pelletier E."/>
            <person name="Niang G."/>
            <person name="Scheremetjew M."/>
            <person name="Finn R."/>
            <person name="Kale V."/>
            <person name="Holt S."/>
            <person name="Cochrane G."/>
            <person name="Meng A."/>
            <person name="Brown T."/>
            <person name="Cohen L."/>
        </authorList>
    </citation>
    <scope>NUCLEOTIDE SEQUENCE</scope>
    <source>
        <strain evidence="8">SAG 63-3</strain>
    </source>
</reference>
<evidence type="ECO:0000256" key="6">
    <source>
        <dbReference type="ARBA" id="ARBA00023163"/>
    </source>
</evidence>
<keyword evidence="4" id="KW-0862">Zinc</keyword>
<dbReference type="AlphaFoldDB" id="A0A7S0YNT0"/>
<evidence type="ECO:0000256" key="1">
    <source>
        <dbReference type="ARBA" id="ARBA00007416"/>
    </source>
</evidence>
<organism evidence="8">
    <name type="scientific">Polytomella parva</name>
    <dbReference type="NCBI Taxonomy" id="51329"/>
    <lineage>
        <taxon>Eukaryota</taxon>
        <taxon>Viridiplantae</taxon>
        <taxon>Chlorophyta</taxon>
        <taxon>core chlorophytes</taxon>
        <taxon>Chlorophyceae</taxon>
        <taxon>CS clade</taxon>
        <taxon>Chlamydomonadales</taxon>
        <taxon>Chlamydomonadaceae</taxon>
        <taxon>Polytomella</taxon>
    </lineage>
</organism>
<dbReference type="GO" id="GO:0008270">
    <property type="term" value="F:zinc ion binding"/>
    <property type="evidence" value="ECO:0007669"/>
    <property type="project" value="UniProtKB-KW"/>
</dbReference>
<keyword evidence="5" id="KW-0805">Transcription regulation</keyword>
<keyword evidence="2" id="KW-0479">Metal-binding</keyword>
<name>A0A7S0YNT0_9CHLO</name>
<evidence type="ECO:0000256" key="4">
    <source>
        <dbReference type="ARBA" id="ARBA00022833"/>
    </source>
</evidence>
<evidence type="ECO:0000256" key="2">
    <source>
        <dbReference type="ARBA" id="ARBA00022723"/>
    </source>
</evidence>
<evidence type="ECO:0000259" key="7">
    <source>
        <dbReference type="Pfam" id="PF09733"/>
    </source>
</evidence>
<gene>
    <name evidence="8" type="ORF">PPAR00522_LOCUS17914</name>
</gene>
<keyword evidence="6" id="KW-0804">Transcription</keyword>
<evidence type="ECO:0000256" key="5">
    <source>
        <dbReference type="ARBA" id="ARBA00023015"/>
    </source>
</evidence>
<accession>A0A7S0YNT0</accession>
<comment type="similarity">
    <text evidence="1">Belongs to the VEFS (VRN2-EMF2-FIS2-SU(Z)12) family.</text>
</comment>
<evidence type="ECO:0000256" key="3">
    <source>
        <dbReference type="ARBA" id="ARBA00022771"/>
    </source>
</evidence>